<name>A0ABS5YSI8_9ACTN</name>
<dbReference type="InterPro" id="IPR016181">
    <property type="entry name" value="Acyl_CoA_acyltransferase"/>
</dbReference>
<evidence type="ECO:0000259" key="3">
    <source>
        <dbReference type="PROSITE" id="PS51186"/>
    </source>
</evidence>
<reference evidence="4 5" key="1">
    <citation type="submission" date="2021-06" db="EMBL/GenBank/DDBJ databases">
        <title>Actinoplanes lichenicola sp. nov., and Actinoplanes ovalisporus sp. nov., isolated from lichen in Thailand.</title>
        <authorList>
            <person name="Saeng-In P."/>
            <person name="Kanchanasin P."/>
            <person name="Yuki M."/>
            <person name="Kudo T."/>
            <person name="Ohkuma M."/>
            <person name="Phongsopitanun W."/>
            <person name="Tanasupawat S."/>
        </authorList>
    </citation>
    <scope>NUCLEOTIDE SEQUENCE [LARGE SCALE GENOMIC DNA]</scope>
    <source>
        <strain evidence="4 5">NBRC 110975</strain>
    </source>
</reference>
<dbReference type="CDD" id="cd04301">
    <property type="entry name" value="NAT_SF"/>
    <property type="match status" value="1"/>
</dbReference>
<dbReference type="Gene3D" id="3.40.630.30">
    <property type="match status" value="1"/>
</dbReference>
<dbReference type="InterPro" id="IPR050832">
    <property type="entry name" value="Bact_Acetyltransf"/>
</dbReference>
<feature type="domain" description="N-acetyltransferase" evidence="3">
    <location>
        <begin position="5"/>
        <end position="167"/>
    </location>
</feature>
<dbReference type="Pfam" id="PF00583">
    <property type="entry name" value="Acetyltransf_1"/>
    <property type="match status" value="1"/>
</dbReference>
<organism evidence="4 5">
    <name type="scientific">Paractinoplanes bogorensis</name>
    <dbReference type="NCBI Taxonomy" id="1610840"/>
    <lineage>
        <taxon>Bacteria</taxon>
        <taxon>Bacillati</taxon>
        <taxon>Actinomycetota</taxon>
        <taxon>Actinomycetes</taxon>
        <taxon>Micromonosporales</taxon>
        <taxon>Micromonosporaceae</taxon>
        <taxon>Paractinoplanes</taxon>
    </lineage>
</organism>
<dbReference type="InterPro" id="IPR000182">
    <property type="entry name" value="GNAT_dom"/>
</dbReference>
<dbReference type="SUPFAM" id="SSF55729">
    <property type="entry name" value="Acyl-CoA N-acyltransferases (Nat)"/>
    <property type="match status" value="1"/>
</dbReference>
<evidence type="ECO:0000313" key="5">
    <source>
        <dbReference type="Proteomes" id="UP001519654"/>
    </source>
</evidence>
<proteinExistence type="predicted"/>
<dbReference type="EMBL" id="JAHKKG010000006">
    <property type="protein sequence ID" value="MBU2666036.1"/>
    <property type="molecule type" value="Genomic_DNA"/>
</dbReference>
<accession>A0ABS5YSI8</accession>
<dbReference type="PANTHER" id="PTHR43877">
    <property type="entry name" value="AMINOALKYLPHOSPHONATE N-ACETYLTRANSFERASE-RELATED-RELATED"/>
    <property type="match status" value="1"/>
</dbReference>
<dbReference type="Proteomes" id="UP001519654">
    <property type="component" value="Unassembled WGS sequence"/>
</dbReference>
<keyword evidence="2" id="KW-0012">Acyltransferase</keyword>
<evidence type="ECO:0000256" key="2">
    <source>
        <dbReference type="ARBA" id="ARBA00023315"/>
    </source>
</evidence>
<evidence type="ECO:0000256" key="1">
    <source>
        <dbReference type="ARBA" id="ARBA00022679"/>
    </source>
</evidence>
<dbReference type="PROSITE" id="PS51186">
    <property type="entry name" value="GNAT"/>
    <property type="match status" value="1"/>
</dbReference>
<keyword evidence="1" id="KW-0808">Transferase</keyword>
<evidence type="ECO:0000313" key="4">
    <source>
        <dbReference type="EMBL" id="MBU2666036.1"/>
    </source>
</evidence>
<gene>
    <name evidence="4" type="ORF">KOI35_21210</name>
</gene>
<keyword evidence="5" id="KW-1185">Reference proteome</keyword>
<comment type="caution">
    <text evidence="4">The sequence shown here is derived from an EMBL/GenBank/DDBJ whole genome shotgun (WGS) entry which is preliminary data.</text>
</comment>
<sequence>MSLAIDFVPVERAGDEWFVAGVVALVNRVYADAEAGMWDDGADRTDASTVAAMIGAGELVAAFDGDRLVGTVRAVRLDRGTGEFGMLVADPDVRGQGVGRELVRFAEEHFGGLGCDTMQLELLVPQAWKHPVKEFLRSWYTRMGYAQVTVGDLATGFPHLVPRLATPCDFLIFRKGLPSQVRAGD</sequence>
<dbReference type="RefSeq" id="WP_215789233.1">
    <property type="nucleotide sequence ID" value="NZ_JAHKKG010000006.1"/>
</dbReference>
<dbReference type="PANTHER" id="PTHR43877:SF2">
    <property type="entry name" value="AMINOALKYLPHOSPHONATE N-ACETYLTRANSFERASE-RELATED"/>
    <property type="match status" value="1"/>
</dbReference>
<protein>
    <submittedName>
        <fullName evidence="4">GNAT family N-acetyltransferase</fullName>
    </submittedName>
</protein>